<proteinExistence type="predicted"/>
<keyword evidence="2" id="KW-1185">Reference proteome</keyword>
<protein>
    <submittedName>
        <fullName evidence="1">Uncharacterized protein</fullName>
    </submittedName>
</protein>
<organism evidence="1 2">
    <name type="scientific">Caerostris extrusa</name>
    <name type="common">Bark spider</name>
    <name type="synonym">Caerostris bankana</name>
    <dbReference type="NCBI Taxonomy" id="172846"/>
    <lineage>
        <taxon>Eukaryota</taxon>
        <taxon>Metazoa</taxon>
        <taxon>Ecdysozoa</taxon>
        <taxon>Arthropoda</taxon>
        <taxon>Chelicerata</taxon>
        <taxon>Arachnida</taxon>
        <taxon>Araneae</taxon>
        <taxon>Araneomorphae</taxon>
        <taxon>Entelegynae</taxon>
        <taxon>Araneoidea</taxon>
        <taxon>Araneidae</taxon>
        <taxon>Caerostris</taxon>
    </lineage>
</organism>
<accession>A0AAV4Y5A8</accession>
<name>A0AAV4Y5A8_CAEEX</name>
<gene>
    <name evidence="1" type="ORF">CEXT_140111</name>
</gene>
<dbReference type="Proteomes" id="UP001054945">
    <property type="component" value="Unassembled WGS sequence"/>
</dbReference>
<dbReference type="EMBL" id="BPLR01018754">
    <property type="protein sequence ID" value="GIZ02059.1"/>
    <property type="molecule type" value="Genomic_DNA"/>
</dbReference>
<dbReference type="AlphaFoldDB" id="A0AAV4Y5A8"/>
<comment type="caution">
    <text evidence="1">The sequence shown here is derived from an EMBL/GenBank/DDBJ whole genome shotgun (WGS) entry which is preliminary data.</text>
</comment>
<evidence type="ECO:0000313" key="1">
    <source>
        <dbReference type="EMBL" id="GIZ02059.1"/>
    </source>
</evidence>
<sequence length="189" mass="22079">MDETLGNTHVDITFHNQANMDLRPLHMPETNVHDVERISMQNELKNEDEKEVREAVEIINEQMEQSCIEMPLTPQTPESNHSRTFQNLSPYHSQDECKDDDCILSSNEVQEIDDVSNSDCQITENMSVHEINDDIQECTYIEQHKDDVQHSSAEHYSEEMMEQPDIIVELPKYLNHCLKILKCRLLQLL</sequence>
<evidence type="ECO:0000313" key="2">
    <source>
        <dbReference type="Proteomes" id="UP001054945"/>
    </source>
</evidence>
<reference evidence="1 2" key="1">
    <citation type="submission" date="2021-06" db="EMBL/GenBank/DDBJ databases">
        <title>Caerostris extrusa draft genome.</title>
        <authorList>
            <person name="Kono N."/>
            <person name="Arakawa K."/>
        </authorList>
    </citation>
    <scope>NUCLEOTIDE SEQUENCE [LARGE SCALE GENOMIC DNA]</scope>
</reference>